<feature type="compositionally biased region" description="Polar residues" evidence="7">
    <location>
        <begin position="269"/>
        <end position="287"/>
    </location>
</feature>
<dbReference type="AlphaFoldDB" id="A0A1X2I125"/>
<evidence type="ECO:0000313" key="10">
    <source>
        <dbReference type="Proteomes" id="UP000193560"/>
    </source>
</evidence>
<organism evidence="9 10">
    <name type="scientific">Absidia repens</name>
    <dbReference type="NCBI Taxonomy" id="90262"/>
    <lineage>
        <taxon>Eukaryota</taxon>
        <taxon>Fungi</taxon>
        <taxon>Fungi incertae sedis</taxon>
        <taxon>Mucoromycota</taxon>
        <taxon>Mucoromycotina</taxon>
        <taxon>Mucoromycetes</taxon>
        <taxon>Mucorales</taxon>
        <taxon>Cunninghamellaceae</taxon>
        <taxon>Absidia</taxon>
    </lineage>
</organism>
<dbReference type="PROSITE" id="PS50217">
    <property type="entry name" value="BZIP"/>
    <property type="match status" value="1"/>
</dbReference>
<dbReference type="Gene3D" id="1.20.5.170">
    <property type="match status" value="1"/>
</dbReference>
<keyword evidence="2" id="KW-0805">Transcription regulation</keyword>
<comment type="caution">
    <text evidence="9">The sequence shown here is derived from an EMBL/GenBank/DDBJ whole genome shotgun (WGS) entry which is preliminary data.</text>
</comment>
<keyword evidence="10" id="KW-1185">Reference proteome</keyword>
<gene>
    <name evidence="9" type="ORF">BCR42DRAFT_157213</name>
</gene>
<comment type="subcellular location">
    <subcellularLocation>
        <location evidence="1">Membrane</location>
        <topology evidence="1">Single-pass membrane protein</topology>
    </subcellularLocation>
</comment>
<dbReference type="OrthoDB" id="2289779at2759"/>
<dbReference type="PANTHER" id="PTHR46164">
    <property type="entry name" value="ATF6, ISOFORM C"/>
    <property type="match status" value="1"/>
</dbReference>
<feature type="domain" description="BZIP" evidence="8">
    <location>
        <begin position="296"/>
        <end position="355"/>
    </location>
</feature>
<keyword evidence="3" id="KW-0238">DNA-binding</keyword>
<dbReference type="GO" id="GO:0000978">
    <property type="term" value="F:RNA polymerase II cis-regulatory region sequence-specific DNA binding"/>
    <property type="evidence" value="ECO:0007669"/>
    <property type="project" value="TreeGrafter"/>
</dbReference>
<evidence type="ECO:0000313" key="9">
    <source>
        <dbReference type="EMBL" id="ORZ06948.1"/>
    </source>
</evidence>
<proteinExistence type="predicted"/>
<evidence type="ECO:0000259" key="8">
    <source>
        <dbReference type="PROSITE" id="PS50217"/>
    </source>
</evidence>
<dbReference type="InterPro" id="IPR004827">
    <property type="entry name" value="bZIP"/>
</dbReference>
<feature type="compositionally biased region" description="Low complexity" evidence="7">
    <location>
        <begin position="138"/>
        <end position="164"/>
    </location>
</feature>
<dbReference type="InterPro" id="IPR046347">
    <property type="entry name" value="bZIP_sf"/>
</dbReference>
<evidence type="ECO:0000256" key="2">
    <source>
        <dbReference type="ARBA" id="ARBA00023015"/>
    </source>
</evidence>
<feature type="region of interest" description="Disordered" evidence="7">
    <location>
        <begin position="526"/>
        <end position="545"/>
    </location>
</feature>
<dbReference type="STRING" id="90262.A0A1X2I125"/>
<feature type="region of interest" description="Disordered" evidence="7">
    <location>
        <begin position="138"/>
        <end position="300"/>
    </location>
</feature>
<evidence type="ECO:0000256" key="5">
    <source>
        <dbReference type="ARBA" id="ARBA00023242"/>
    </source>
</evidence>
<sequence length="545" mass="60243">MTMSPHSTSVSKLEDPEDLLLSYLNADCLDTTNATSTTLDMIITKPPLSPSSASFDNPFSPHTSYQSSWPTMPFMFNVNALASACMDSPDLTAGISPRSISRLGSPFSSPDMPKSMTCLTSSYAVASHLADVKDYQPSTTIMSSSSSSSSSSPTISTASSVSSSDADEPKRKRERKKQLQRGPTSSSPPKHQQPPTMMHGCKPILPAASNSHYHLPSPPASSLANVKPEPMDFDTSSVLTTLSDHSNSRGDTTSTLTENRPPSKKHQDQQQCRESIKTNEITPSRQQPKPAATDAQNKRQERLIKNRAAALLSRKRKREHLQSLEQERQWLTKDNGLLKSKTAALEEKVQQLEKENLHQKQRYLLLQQQQHQQHQQKKRLFVPGDDAFGFASSRSGNNSDDGENKSAIPMMFSPQSLDPLSKVTNVLMILLISFALLTLPVTSDRQDKDAQSFSSNKANEKNMSGLYLPLVLHQQQQRLCSHHSEDETTDMDINKDLDYQFAASPPSPSSLHMKIERVSTAIIESDHMHILPPPPSIGKRKRTSA</sequence>
<evidence type="ECO:0000256" key="4">
    <source>
        <dbReference type="ARBA" id="ARBA00023163"/>
    </source>
</evidence>
<dbReference type="Pfam" id="PF00170">
    <property type="entry name" value="bZIP_1"/>
    <property type="match status" value="1"/>
</dbReference>
<accession>A0A1X2I125</accession>
<keyword evidence="4" id="KW-0804">Transcription</keyword>
<evidence type="ECO:0000256" key="3">
    <source>
        <dbReference type="ARBA" id="ARBA00023125"/>
    </source>
</evidence>
<feature type="coiled-coil region" evidence="6">
    <location>
        <begin position="314"/>
        <end position="369"/>
    </location>
</feature>
<name>A0A1X2I125_9FUNG</name>
<evidence type="ECO:0000256" key="7">
    <source>
        <dbReference type="SAM" id="MobiDB-lite"/>
    </source>
</evidence>
<feature type="compositionally biased region" description="Polar residues" evidence="7">
    <location>
        <begin position="234"/>
        <end position="260"/>
    </location>
</feature>
<dbReference type="PANTHER" id="PTHR46164:SF3">
    <property type="entry name" value="ATF6, ISOFORM C"/>
    <property type="match status" value="1"/>
</dbReference>
<dbReference type="Proteomes" id="UP000193560">
    <property type="component" value="Unassembled WGS sequence"/>
</dbReference>
<dbReference type="EMBL" id="MCGE01000037">
    <property type="protein sequence ID" value="ORZ06948.1"/>
    <property type="molecule type" value="Genomic_DNA"/>
</dbReference>
<dbReference type="GO" id="GO:0030968">
    <property type="term" value="P:endoplasmic reticulum unfolded protein response"/>
    <property type="evidence" value="ECO:0007669"/>
    <property type="project" value="TreeGrafter"/>
</dbReference>
<keyword evidence="6" id="KW-0175">Coiled coil</keyword>
<protein>
    <recommendedName>
        <fullName evidence="8">BZIP domain-containing protein</fullName>
    </recommendedName>
</protein>
<feature type="compositionally biased region" description="Polar residues" evidence="7">
    <location>
        <begin position="182"/>
        <end position="195"/>
    </location>
</feature>
<evidence type="ECO:0000256" key="1">
    <source>
        <dbReference type="ARBA" id="ARBA00004167"/>
    </source>
</evidence>
<dbReference type="SUPFAM" id="SSF57959">
    <property type="entry name" value="Leucine zipper domain"/>
    <property type="match status" value="1"/>
</dbReference>
<dbReference type="GO" id="GO:0000981">
    <property type="term" value="F:DNA-binding transcription factor activity, RNA polymerase II-specific"/>
    <property type="evidence" value="ECO:0007669"/>
    <property type="project" value="TreeGrafter"/>
</dbReference>
<dbReference type="InterPro" id="IPR051882">
    <property type="entry name" value="ATF_bZIP_TF"/>
</dbReference>
<dbReference type="GO" id="GO:0016020">
    <property type="term" value="C:membrane"/>
    <property type="evidence" value="ECO:0007669"/>
    <property type="project" value="UniProtKB-SubCell"/>
</dbReference>
<dbReference type="SMART" id="SM00338">
    <property type="entry name" value="BRLZ"/>
    <property type="match status" value="1"/>
</dbReference>
<keyword evidence="5" id="KW-0539">Nucleus</keyword>
<evidence type="ECO:0000256" key="6">
    <source>
        <dbReference type="SAM" id="Coils"/>
    </source>
</evidence>
<reference evidence="9 10" key="1">
    <citation type="submission" date="2016-07" db="EMBL/GenBank/DDBJ databases">
        <title>Pervasive Adenine N6-methylation of Active Genes in Fungi.</title>
        <authorList>
            <consortium name="DOE Joint Genome Institute"/>
            <person name="Mondo S.J."/>
            <person name="Dannebaum R.O."/>
            <person name="Kuo R.C."/>
            <person name="Labutti K."/>
            <person name="Haridas S."/>
            <person name="Kuo A."/>
            <person name="Salamov A."/>
            <person name="Ahrendt S.R."/>
            <person name="Lipzen A."/>
            <person name="Sullivan W."/>
            <person name="Andreopoulos W.B."/>
            <person name="Clum A."/>
            <person name="Lindquist E."/>
            <person name="Daum C."/>
            <person name="Ramamoorthy G.K."/>
            <person name="Gryganskyi A."/>
            <person name="Culley D."/>
            <person name="Magnuson J.K."/>
            <person name="James T.Y."/>
            <person name="O'Malley M.A."/>
            <person name="Stajich J.E."/>
            <person name="Spatafora J.W."/>
            <person name="Visel A."/>
            <person name="Grigoriev I.V."/>
        </authorList>
    </citation>
    <scope>NUCLEOTIDE SEQUENCE [LARGE SCALE GENOMIC DNA]</scope>
    <source>
        <strain evidence="9 10">NRRL 1336</strain>
    </source>
</reference>
<dbReference type="GO" id="GO:0005634">
    <property type="term" value="C:nucleus"/>
    <property type="evidence" value="ECO:0007669"/>
    <property type="project" value="TreeGrafter"/>
</dbReference>